<dbReference type="InterPro" id="IPR043128">
    <property type="entry name" value="Rev_trsase/Diguanyl_cyclase"/>
</dbReference>
<dbReference type="Pfam" id="PF08448">
    <property type="entry name" value="PAS_4"/>
    <property type="match status" value="1"/>
</dbReference>
<evidence type="ECO:0000259" key="2">
    <source>
        <dbReference type="PROSITE" id="PS50883"/>
    </source>
</evidence>
<evidence type="ECO:0000313" key="5">
    <source>
        <dbReference type="Proteomes" id="UP000309138"/>
    </source>
</evidence>
<evidence type="ECO:0000259" key="3">
    <source>
        <dbReference type="PROSITE" id="PS50887"/>
    </source>
</evidence>
<dbReference type="Gene3D" id="3.30.70.270">
    <property type="match status" value="1"/>
</dbReference>
<dbReference type="CDD" id="cd01949">
    <property type="entry name" value="GGDEF"/>
    <property type="match status" value="1"/>
</dbReference>
<dbReference type="Proteomes" id="UP000309138">
    <property type="component" value="Unassembled WGS sequence"/>
</dbReference>
<dbReference type="InterPro" id="IPR000160">
    <property type="entry name" value="GGDEF_dom"/>
</dbReference>
<gene>
    <name evidence="4" type="ORF">FBR43_13135</name>
</gene>
<dbReference type="InterPro" id="IPR000014">
    <property type="entry name" value="PAS"/>
</dbReference>
<dbReference type="InterPro" id="IPR001633">
    <property type="entry name" value="EAL_dom"/>
</dbReference>
<dbReference type="EMBL" id="SWKR01000002">
    <property type="protein sequence ID" value="TKD52291.1"/>
    <property type="molecule type" value="Genomic_DNA"/>
</dbReference>
<dbReference type="InterPro" id="IPR035919">
    <property type="entry name" value="EAL_sf"/>
</dbReference>
<feature type="domain" description="PAS" evidence="1">
    <location>
        <begin position="59"/>
        <end position="88"/>
    </location>
</feature>
<dbReference type="SUPFAM" id="SSF141868">
    <property type="entry name" value="EAL domain-like"/>
    <property type="match status" value="1"/>
</dbReference>
<dbReference type="InterPro" id="IPR035965">
    <property type="entry name" value="PAS-like_dom_sf"/>
</dbReference>
<name>A0A4U1L5P7_9SPHN</name>
<dbReference type="CDD" id="cd01948">
    <property type="entry name" value="EAL"/>
    <property type="match status" value="1"/>
</dbReference>
<keyword evidence="5" id="KW-1185">Reference proteome</keyword>
<dbReference type="InterPro" id="IPR013656">
    <property type="entry name" value="PAS_4"/>
</dbReference>
<dbReference type="OrthoDB" id="9814202at2"/>
<dbReference type="AlphaFoldDB" id="A0A4U1L5P7"/>
<dbReference type="SMART" id="SM00052">
    <property type="entry name" value="EAL"/>
    <property type="match status" value="1"/>
</dbReference>
<dbReference type="SMART" id="SM00267">
    <property type="entry name" value="GGDEF"/>
    <property type="match status" value="1"/>
</dbReference>
<dbReference type="CDD" id="cd00130">
    <property type="entry name" value="PAS"/>
    <property type="match status" value="1"/>
</dbReference>
<dbReference type="PANTHER" id="PTHR44757:SF2">
    <property type="entry name" value="BIOFILM ARCHITECTURE MAINTENANCE PROTEIN MBAA"/>
    <property type="match status" value="1"/>
</dbReference>
<evidence type="ECO:0000313" key="4">
    <source>
        <dbReference type="EMBL" id="TKD52291.1"/>
    </source>
</evidence>
<feature type="domain" description="EAL" evidence="2">
    <location>
        <begin position="334"/>
        <end position="589"/>
    </location>
</feature>
<dbReference type="Gene3D" id="3.30.450.20">
    <property type="entry name" value="PAS domain"/>
    <property type="match status" value="1"/>
</dbReference>
<sequence length="598" mass="65767">MSLHQRIIGPDSVVEETIVNLDREIAALESRTRSQQGRLKALAALADFQREAIDAAAIVAVTDRHGRIRSVNAKFCELSGYSEAELIGATHRIVHSGVHDRAFFQNLYRTISAGRVWHDVICNRAKSGRLYWVDTTIVPHRDGSGYTAIRFDVTPQKEAEQRLWMLANIDSLTELPNRRRFMELLSERTAESGSFVTAILDLDHFKDVNDSDGHDAGDRLLTAVAKTLRDQLDEGEVVARLGGDEYALILAADGVEQAAARLDRIVAAVGARRSDGMGDWTVQASVGAALFPRDGTNKHDLLKCADMALYAAKQSGRGCARLFEPRFREAAEQRAGLRASIQQALARNEMFVLYQPIVDLSCERPLAFEALLRWRRADGSIQTPALFGEVFDDEQIAADIGNFVLGQVLAQIERWQAEKVPFQWIAINATLGDFRSPSFVDQIVAAVESGRIRHDQLCVEITEGMLLDRGGRAVRAAVERLDACGIDIAFDDFGTGFASLTHLRQLPIGHVKIDRSFIEAICAGGKDRVIVKSVIDLAHRLGLKVVAEGVEEKDQAEMLRDLDCDSIQGFLVAPALTEQLATAFVRDGTASDRLAAAA</sequence>
<organism evidence="4 5">
    <name type="scientific">Sphingomonas baiyangensis</name>
    <dbReference type="NCBI Taxonomy" id="2572576"/>
    <lineage>
        <taxon>Bacteria</taxon>
        <taxon>Pseudomonadati</taxon>
        <taxon>Pseudomonadota</taxon>
        <taxon>Alphaproteobacteria</taxon>
        <taxon>Sphingomonadales</taxon>
        <taxon>Sphingomonadaceae</taxon>
        <taxon>Sphingomonas</taxon>
    </lineage>
</organism>
<dbReference type="PROSITE" id="PS50112">
    <property type="entry name" value="PAS"/>
    <property type="match status" value="1"/>
</dbReference>
<proteinExistence type="predicted"/>
<feature type="domain" description="GGDEF" evidence="3">
    <location>
        <begin position="193"/>
        <end position="325"/>
    </location>
</feature>
<dbReference type="SUPFAM" id="SSF55785">
    <property type="entry name" value="PYP-like sensor domain (PAS domain)"/>
    <property type="match status" value="1"/>
</dbReference>
<dbReference type="SMART" id="SM00091">
    <property type="entry name" value="PAS"/>
    <property type="match status" value="1"/>
</dbReference>
<dbReference type="PROSITE" id="PS50883">
    <property type="entry name" value="EAL"/>
    <property type="match status" value="1"/>
</dbReference>
<comment type="caution">
    <text evidence="4">The sequence shown here is derived from an EMBL/GenBank/DDBJ whole genome shotgun (WGS) entry which is preliminary data.</text>
</comment>
<dbReference type="PROSITE" id="PS50887">
    <property type="entry name" value="GGDEF"/>
    <property type="match status" value="1"/>
</dbReference>
<evidence type="ECO:0000259" key="1">
    <source>
        <dbReference type="PROSITE" id="PS50112"/>
    </source>
</evidence>
<dbReference type="NCBIfam" id="TIGR00254">
    <property type="entry name" value="GGDEF"/>
    <property type="match status" value="1"/>
</dbReference>
<accession>A0A4U1L5P7</accession>
<dbReference type="InterPro" id="IPR052155">
    <property type="entry name" value="Biofilm_reg_signaling"/>
</dbReference>
<dbReference type="Pfam" id="PF00563">
    <property type="entry name" value="EAL"/>
    <property type="match status" value="1"/>
</dbReference>
<reference evidence="4 5" key="1">
    <citation type="submission" date="2019-04" db="EMBL/GenBank/DDBJ databases">
        <authorList>
            <person name="Yang Y."/>
            <person name="Wei D."/>
        </authorList>
    </citation>
    <scope>NUCLEOTIDE SEQUENCE [LARGE SCALE GENOMIC DNA]</scope>
    <source>
        <strain evidence="4 5">L-1-4w-11</strain>
    </source>
</reference>
<dbReference type="Pfam" id="PF00990">
    <property type="entry name" value="GGDEF"/>
    <property type="match status" value="1"/>
</dbReference>
<dbReference type="InterPro" id="IPR029787">
    <property type="entry name" value="Nucleotide_cyclase"/>
</dbReference>
<protein>
    <submittedName>
        <fullName evidence="4">EAL domain-containing protein</fullName>
    </submittedName>
</protein>
<dbReference type="SUPFAM" id="SSF55073">
    <property type="entry name" value="Nucleotide cyclase"/>
    <property type="match status" value="1"/>
</dbReference>
<dbReference type="Gene3D" id="3.20.20.450">
    <property type="entry name" value="EAL domain"/>
    <property type="match status" value="1"/>
</dbReference>
<dbReference type="NCBIfam" id="TIGR00229">
    <property type="entry name" value="sensory_box"/>
    <property type="match status" value="1"/>
</dbReference>
<dbReference type="PANTHER" id="PTHR44757">
    <property type="entry name" value="DIGUANYLATE CYCLASE DGCP"/>
    <property type="match status" value="1"/>
</dbReference>